<dbReference type="Proteomes" id="UP000000305">
    <property type="component" value="Unassembled WGS sequence"/>
</dbReference>
<evidence type="ECO:0000313" key="2">
    <source>
        <dbReference type="EMBL" id="EFX79950.1"/>
    </source>
</evidence>
<feature type="region of interest" description="Disordered" evidence="1">
    <location>
        <begin position="58"/>
        <end position="85"/>
    </location>
</feature>
<dbReference type="AlphaFoldDB" id="E9GKA0"/>
<evidence type="ECO:0000313" key="3">
    <source>
        <dbReference type="Proteomes" id="UP000000305"/>
    </source>
</evidence>
<reference evidence="2 3" key="1">
    <citation type="journal article" date="2011" name="Science">
        <title>The ecoresponsive genome of Daphnia pulex.</title>
        <authorList>
            <person name="Colbourne J.K."/>
            <person name="Pfrender M.E."/>
            <person name="Gilbert D."/>
            <person name="Thomas W.K."/>
            <person name="Tucker A."/>
            <person name="Oakley T.H."/>
            <person name="Tokishita S."/>
            <person name="Aerts A."/>
            <person name="Arnold G.J."/>
            <person name="Basu M.K."/>
            <person name="Bauer D.J."/>
            <person name="Caceres C.E."/>
            <person name="Carmel L."/>
            <person name="Casola C."/>
            <person name="Choi J.H."/>
            <person name="Detter J.C."/>
            <person name="Dong Q."/>
            <person name="Dusheyko S."/>
            <person name="Eads B.D."/>
            <person name="Frohlich T."/>
            <person name="Geiler-Samerotte K.A."/>
            <person name="Gerlach D."/>
            <person name="Hatcher P."/>
            <person name="Jogdeo S."/>
            <person name="Krijgsveld J."/>
            <person name="Kriventseva E.V."/>
            <person name="Kultz D."/>
            <person name="Laforsch C."/>
            <person name="Lindquist E."/>
            <person name="Lopez J."/>
            <person name="Manak J.R."/>
            <person name="Muller J."/>
            <person name="Pangilinan J."/>
            <person name="Patwardhan R.P."/>
            <person name="Pitluck S."/>
            <person name="Pritham E.J."/>
            <person name="Rechtsteiner A."/>
            <person name="Rho M."/>
            <person name="Rogozin I.B."/>
            <person name="Sakarya O."/>
            <person name="Salamov A."/>
            <person name="Schaack S."/>
            <person name="Shapiro H."/>
            <person name="Shiga Y."/>
            <person name="Skalitzky C."/>
            <person name="Smith Z."/>
            <person name="Souvorov A."/>
            <person name="Sung W."/>
            <person name="Tang Z."/>
            <person name="Tsuchiya D."/>
            <person name="Tu H."/>
            <person name="Vos H."/>
            <person name="Wang M."/>
            <person name="Wolf Y.I."/>
            <person name="Yamagata H."/>
            <person name="Yamada T."/>
            <person name="Ye Y."/>
            <person name="Shaw J.R."/>
            <person name="Andrews J."/>
            <person name="Crease T.J."/>
            <person name="Tang H."/>
            <person name="Lucas S.M."/>
            <person name="Robertson H.M."/>
            <person name="Bork P."/>
            <person name="Koonin E.V."/>
            <person name="Zdobnov E.M."/>
            <person name="Grigoriev I.V."/>
            <person name="Lynch M."/>
            <person name="Boore J.L."/>
        </authorList>
    </citation>
    <scope>NUCLEOTIDE SEQUENCE [LARGE SCALE GENOMIC DNA]</scope>
</reference>
<dbReference type="HOGENOM" id="CLU_1580102_0_0_1"/>
<name>E9GKA0_DAPPU</name>
<sequence>MKYLISNPFGDVDIKAYEELLNRILDIYPYRCPYWVVLCHFECGEGFISRAIHRSFGEEDSKGSPSPFGKKYTPSGNAPDAAAAGNEPVTAVVCSFVEIAGRRERAGRGNRAGRSERERCGTWRRSCFFFEKAGRGEGAGQGEKAGHGEDLPPSDNLPKPGCEIRDDPD</sequence>
<dbReference type="EMBL" id="GL732549">
    <property type="protein sequence ID" value="EFX79950.1"/>
    <property type="molecule type" value="Genomic_DNA"/>
</dbReference>
<gene>
    <name evidence="2" type="ORF">DAPPUDRAFT_103788</name>
</gene>
<keyword evidence="3" id="KW-1185">Reference proteome</keyword>
<dbReference type="InParanoid" id="E9GKA0"/>
<evidence type="ECO:0000256" key="1">
    <source>
        <dbReference type="SAM" id="MobiDB-lite"/>
    </source>
</evidence>
<proteinExistence type="predicted"/>
<protein>
    <submittedName>
        <fullName evidence="2">Uncharacterized protein</fullName>
    </submittedName>
</protein>
<organism evidence="2 3">
    <name type="scientific">Daphnia pulex</name>
    <name type="common">Water flea</name>
    <dbReference type="NCBI Taxonomy" id="6669"/>
    <lineage>
        <taxon>Eukaryota</taxon>
        <taxon>Metazoa</taxon>
        <taxon>Ecdysozoa</taxon>
        <taxon>Arthropoda</taxon>
        <taxon>Crustacea</taxon>
        <taxon>Branchiopoda</taxon>
        <taxon>Diplostraca</taxon>
        <taxon>Cladocera</taxon>
        <taxon>Anomopoda</taxon>
        <taxon>Daphniidae</taxon>
        <taxon>Daphnia</taxon>
    </lineage>
</organism>
<accession>E9GKA0</accession>
<dbReference type="KEGG" id="dpx:DAPPUDRAFT_103788"/>
<feature type="region of interest" description="Disordered" evidence="1">
    <location>
        <begin position="135"/>
        <end position="169"/>
    </location>
</feature>